<proteinExistence type="predicted"/>
<feature type="non-terminal residue" evidence="2">
    <location>
        <position position="1"/>
    </location>
</feature>
<dbReference type="Pfam" id="PF11799">
    <property type="entry name" value="IMS_C"/>
    <property type="match status" value="1"/>
</dbReference>
<feature type="domain" description="DNA polymerase Y-family little finger" evidence="1">
    <location>
        <begin position="3"/>
        <end position="52"/>
    </location>
</feature>
<feature type="non-terminal residue" evidence="2">
    <location>
        <position position="76"/>
    </location>
</feature>
<dbReference type="AlphaFoldDB" id="A0A0B7C2L8"/>
<dbReference type="GO" id="GO:0006281">
    <property type="term" value="P:DNA repair"/>
    <property type="evidence" value="ECO:0007669"/>
    <property type="project" value="InterPro"/>
</dbReference>
<dbReference type="InterPro" id="IPR017961">
    <property type="entry name" value="DNA_pol_Y-fam_little_finger"/>
</dbReference>
<reference evidence="2" key="1">
    <citation type="submission" date="2014-12" db="EMBL/GenBank/DDBJ databases">
        <title>Insight into the proteome of Arion vulgaris.</title>
        <authorList>
            <person name="Aradska J."/>
            <person name="Bulat T."/>
            <person name="Smidak R."/>
            <person name="Sarate P."/>
            <person name="Gangsoo J."/>
            <person name="Sialana F."/>
            <person name="Bilban M."/>
            <person name="Lubec G."/>
        </authorList>
    </citation>
    <scope>NUCLEOTIDE SEQUENCE</scope>
    <source>
        <tissue evidence="2">Skin</tissue>
    </source>
</reference>
<dbReference type="InterPro" id="IPR036775">
    <property type="entry name" value="DNA_pol_Y-fam_lit_finger_sf"/>
</dbReference>
<dbReference type="GO" id="GO:0003684">
    <property type="term" value="F:damaged DNA binding"/>
    <property type="evidence" value="ECO:0007669"/>
    <property type="project" value="InterPro"/>
</dbReference>
<evidence type="ECO:0000313" key="2">
    <source>
        <dbReference type="EMBL" id="CEK98886.1"/>
    </source>
</evidence>
<gene>
    <name evidence="2" type="primary">ORF219890</name>
</gene>
<evidence type="ECO:0000259" key="1">
    <source>
        <dbReference type="Pfam" id="PF11799"/>
    </source>
</evidence>
<accession>A0A0B7C2L8</accession>
<dbReference type="Gene3D" id="3.30.1490.100">
    <property type="entry name" value="DNA polymerase, Y-family, little finger domain"/>
    <property type="match status" value="1"/>
</dbReference>
<sequence length="76" mass="8146">NISSKSSNLPLATNDEKIIAREVVSLYRAQKVVSADVRGIGIQMNKLERVGHVSGFSSSTTHGVGHQSILNFAVPK</sequence>
<dbReference type="EMBL" id="HACG01052015">
    <property type="protein sequence ID" value="CEK98886.1"/>
    <property type="molecule type" value="Transcribed_RNA"/>
</dbReference>
<protein>
    <recommendedName>
        <fullName evidence="1">DNA polymerase Y-family little finger domain-containing protein</fullName>
    </recommendedName>
</protein>
<name>A0A0B7C2L8_9EUPU</name>
<organism evidence="2">
    <name type="scientific">Arion vulgaris</name>
    <dbReference type="NCBI Taxonomy" id="1028688"/>
    <lineage>
        <taxon>Eukaryota</taxon>
        <taxon>Metazoa</taxon>
        <taxon>Spiralia</taxon>
        <taxon>Lophotrochozoa</taxon>
        <taxon>Mollusca</taxon>
        <taxon>Gastropoda</taxon>
        <taxon>Heterobranchia</taxon>
        <taxon>Euthyneura</taxon>
        <taxon>Panpulmonata</taxon>
        <taxon>Eupulmonata</taxon>
        <taxon>Stylommatophora</taxon>
        <taxon>Helicina</taxon>
        <taxon>Arionoidea</taxon>
        <taxon>Arionidae</taxon>
        <taxon>Arion</taxon>
    </lineage>
</organism>